<comment type="caution">
    <text evidence="3">The sequence shown here is derived from an EMBL/GenBank/DDBJ whole genome shotgun (WGS) entry which is preliminary data.</text>
</comment>
<evidence type="ECO:0000256" key="1">
    <source>
        <dbReference type="SAM" id="MobiDB-lite"/>
    </source>
</evidence>
<proteinExistence type="predicted"/>
<accession>A0AA36J799</accession>
<feature type="chain" id="PRO_5041370304" evidence="2">
    <location>
        <begin position="25"/>
        <end position="100"/>
    </location>
</feature>
<feature type="signal peptide" evidence="2">
    <location>
        <begin position="1"/>
        <end position="24"/>
    </location>
</feature>
<feature type="region of interest" description="Disordered" evidence="1">
    <location>
        <begin position="25"/>
        <end position="58"/>
    </location>
</feature>
<keyword evidence="2" id="KW-0732">Signal</keyword>
<organism evidence="3 4">
    <name type="scientific">Effrenium voratum</name>
    <dbReference type="NCBI Taxonomy" id="2562239"/>
    <lineage>
        <taxon>Eukaryota</taxon>
        <taxon>Sar</taxon>
        <taxon>Alveolata</taxon>
        <taxon>Dinophyceae</taxon>
        <taxon>Suessiales</taxon>
        <taxon>Symbiodiniaceae</taxon>
        <taxon>Effrenium</taxon>
    </lineage>
</organism>
<evidence type="ECO:0000256" key="2">
    <source>
        <dbReference type="SAM" id="SignalP"/>
    </source>
</evidence>
<dbReference type="Proteomes" id="UP001178507">
    <property type="component" value="Unassembled WGS sequence"/>
</dbReference>
<sequence length="100" mass="11127">MARLRSTLQLIAVFIFSQLHAASSLRSEPRDESPVVLNEDLCGRPEAPRMESQSPATDGMFQDARLIGSFALGIAFMHAMEVLKPGRGTSRKFELYPYVL</sequence>
<evidence type="ECO:0000313" key="3">
    <source>
        <dbReference type="EMBL" id="CAJ1399930.1"/>
    </source>
</evidence>
<dbReference type="AlphaFoldDB" id="A0AA36J799"/>
<dbReference type="EMBL" id="CAUJNA010003352">
    <property type="protein sequence ID" value="CAJ1399930.1"/>
    <property type="molecule type" value="Genomic_DNA"/>
</dbReference>
<protein>
    <submittedName>
        <fullName evidence="3">Uncharacterized protein</fullName>
    </submittedName>
</protein>
<reference evidence="3" key="1">
    <citation type="submission" date="2023-08" db="EMBL/GenBank/DDBJ databases">
        <authorList>
            <person name="Chen Y."/>
            <person name="Shah S."/>
            <person name="Dougan E. K."/>
            <person name="Thang M."/>
            <person name="Chan C."/>
        </authorList>
    </citation>
    <scope>NUCLEOTIDE SEQUENCE</scope>
</reference>
<name>A0AA36J799_9DINO</name>
<gene>
    <name evidence="3" type="ORF">EVOR1521_LOCUS23381</name>
</gene>
<keyword evidence="4" id="KW-1185">Reference proteome</keyword>
<evidence type="ECO:0000313" key="4">
    <source>
        <dbReference type="Proteomes" id="UP001178507"/>
    </source>
</evidence>